<proteinExistence type="inferred from homology"/>
<sequence>MSLQQPLKKLFCLHVLIIVLSNYAVQIPCTVLGIETTLGTFTYPFIFLTTDLTVRLYGAHLARRVIFVAMIPALVISYFVGTLFAHGDYQGFGALTVFSIFVFRISAASFSAYVAGQLADILVFSRLRRLKQWWPAPAASAVAGNALDTFVFFAVSFYQTTDAYMAANWVHLGIVDYLVKIFASLALFVPLYGILLNFLAKYVFKRPLTAINTL</sequence>
<dbReference type="GO" id="GO:0005886">
    <property type="term" value="C:plasma membrane"/>
    <property type="evidence" value="ECO:0007669"/>
    <property type="project" value="UniProtKB-SubCell"/>
</dbReference>
<name>A0A9D9DBH3_9GAMM</name>
<comment type="similarity">
    <text evidence="1">Belongs to the vitamin uptake transporter (VUT/ECF) (TC 2.A.88) family. Q precursor transporter subfamily.</text>
</comment>
<protein>
    <recommendedName>
        <fullName evidence="1">Probable queuosine precursor transporter</fullName>
        <shortName evidence="1">Q precursor transporter</shortName>
    </recommendedName>
</protein>
<keyword evidence="1" id="KW-1003">Cell membrane</keyword>
<dbReference type="PANTHER" id="PTHR34300">
    <property type="entry name" value="QUEUOSINE PRECURSOR TRANSPORTER-RELATED"/>
    <property type="match status" value="1"/>
</dbReference>
<evidence type="ECO:0000256" key="1">
    <source>
        <dbReference type="HAMAP-Rule" id="MF_02088"/>
    </source>
</evidence>
<dbReference type="GO" id="GO:0022857">
    <property type="term" value="F:transmembrane transporter activity"/>
    <property type="evidence" value="ECO:0007669"/>
    <property type="project" value="UniProtKB-UniRule"/>
</dbReference>
<feature type="transmembrane region" description="Helical" evidence="1">
    <location>
        <begin position="92"/>
        <end position="115"/>
    </location>
</feature>
<dbReference type="EMBL" id="JADINH010000196">
    <property type="protein sequence ID" value="MBO8416674.1"/>
    <property type="molecule type" value="Genomic_DNA"/>
</dbReference>
<keyword evidence="1" id="KW-0812">Transmembrane</keyword>
<dbReference type="InterPro" id="IPR003744">
    <property type="entry name" value="YhhQ"/>
</dbReference>
<feature type="transmembrane region" description="Helical" evidence="1">
    <location>
        <begin position="136"/>
        <end position="157"/>
    </location>
</feature>
<keyword evidence="1" id="KW-0813">Transport</keyword>
<feature type="transmembrane region" description="Helical" evidence="1">
    <location>
        <begin position="36"/>
        <end position="58"/>
    </location>
</feature>
<dbReference type="AlphaFoldDB" id="A0A9D9DBH3"/>
<reference evidence="2" key="1">
    <citation type="submission" date="2020-10" db="EMBL/GenBank/DDBJ databases">
        <authorList>
            <person name="Gilroy R."/>
        </authorList>
    </citation>
    <scope>NUCLEOTIDE SEQUENCE</scope>
    <source>
        <strain evidence="2">17213</strain>
    </source>
</reference>
<keyword evidence="1" id="KW-0997">Cell inner membrane</keyword>
<dbReference type="HAMAP" id="MF_02088">
    <property type="entry name" value="Q_prec_transport"/>
    <property type="match status" value="1"/>
</dbReference>
<dbReference type="NCBIfam" id="TIGR00697">
    <property type="entry name" value="queuosine precursor transporter"/>
    <property type="match status" value="1"/>
</dbReference>
<dbReference type="Proteomes" id="UP000823631">
    <property type="component" value="Unassembled WGS sequence"/>
</dbReference>
<organism evidence="2 3">
    <name type="scientific">Candidatus Avisuccinivibrio stercorigallinarum</name>
    <dbReference type="NCBI Taxonomy" id="2840704"/>
    <lineage>
        <taxon>Bacteria</taxon>
        <taxon>Pseudomonadati</taxon>
        <taxon>Pseudomonadota</taxon>
        <taxon>Gammaproteobacteria</taxon>
        <taxon>Aeromonadales</taxon>
        <taxon>Succinivibrionaceae</taxon>
        <taxon>Succinivibrionaceae incertae sedis</taxon>
        <taxon>Candidatus Avisuccinivibrio</taxon>
    </lineage>
</organism>
<keyword evidence="1" id="KW-0472">Membrane</keyword>
<reference evidence="2" key="2">
    <citation type="journal article" date="2021" name="PeerJ">
        <title>Extensive microbial diversity within the chicken gut microbiome revealed by metagenomics and culture.</title>
        <authorList>
            <person name="Gilroy R."/>
            <person name="Ravi A."/>
            <person name="Getino M."/>
            <person name="Pursley I."/>
            <person name="Horton D.L."/>
            <person name="Alikhan N.F."/>
            <person name="Baker D."/>
            <person name="Gharbi K."/>
            <person name="Hall N."/>
            <person name="Watson M."/>
            <person name="Adriaenssens E.M."/>
            <person name="Foster-Nyarko E."/>
            <person name="Jarju S."/>
            <person name="Secka A."/>
            <person name="Antonio M."/>
            <person name="Oren A."/>
            <person name="Chaudhuri R.R."/>
            <person name="La Ragione R."/>
            <person name="Hildebrand F."/>
            <person name="Pallen M.J."/>
        </authorList>
    </citation>
    <scope>NUCLEOTIDE SEQUENCE</scope>
    <source>
        <strain evidence="2">17213</strain>
    </source>
</reference>
<evidence type="ECO:0000313" key="3">
    <source>
        <dbReference type="Proteomes" id="UP000823631"/>
    </source>
</evidence>
<gene>
    <name evidence="2" type="ORF">IAB19_09870</name>
</gene>
<comment type="caution">
    <text evidence="2">The sequence shown here is derived from an EMBL/GenBank/DDBJ whole genome shotgun (WGS) entry which is preliminary data.</text>
</comment>
<dbReference type="NCBIfam" id="NF008406">
    <property type="entry name" value="PRK11212.1"/>
    <property type="match status" value="1"/>
</dbReference>
<comment type="subcellular location">
    <subcellularLocation>
        <location evidence="1">Cell inner membrane</location>
        <topology evidence="1">Multi-pass membrane protein</topology>
    </subcellularLocation>
</comment>
<evidence type="ECO:0000313" key="2">
    <source>
        <dbReference type="EMBL" id="MBO8416674.1"/>
    </source>
</evidence>
<dbReference type="Pfam" id="PF02592">
    <property type="entry name" value="Vut_1"/>
    <property type="match status" value="1"/>
</dbReference>
<feature type="transmembrane region" description="Helical" evidence="1">
    <location>
        <begin position="65"/>
        <end position="86"/>
    </location>
</feature>
<comment type="function">
    <text evidence="1">Involved in the import of queuosine (Q) precursors, required for Q precursor salvage.</text>
</comment>
<accession>A0A9D9DBH3</accession>
<dbReference type="PANTHER" id="PTHR34300:SF1">
    <property type="entry name" value="QUEUOSINE PRECURSOR TRANSPORTER"/>
    <property type="match status" value="1"/>
</dbReference>
<feature type="transmembrane region" description="Helical" evidence="1">
    <location>
        <begin position="177"/>
        <end position="199"/>
    </location>
</feature>
<keyword evidence="1" id="KW-1133">Transmembrane helix</keyword>